<dbReference type="Proteomes" id="UP000602510">
    <property type="component" value="Unassembled WGS sequence"/>
</dbReference>
<dbReference type="EMBL" id="WSZM01000002">
    <property type="protein sequence ID" value="KAF4047397.1"/>
    <property type="molecule type" value="Genomic_DNA"/>
</dbReference>
<evidence type="ECO:0000313" key="2">
    <source>
        <dbReference type="Proteomes" id="UP000602510"/>
    </source>
</evidence>
<name>A0A833SET2_PHYIN</name>
<comment type="caution">
    <text evidence="1">The sequence shown here is derived from an EMBL/GenBank/DDBJ whole genome shotgun (WGS) entry which is preliminary data.</text>
</comment>
<dbReference type="AlphaFoldDB" id="A0A833SET2"/>
<accession>A0A833SET2</accession>
<reference evidence="1" key="1">
    <citation type="submission" date="2020-04" db="EMBL/GenBank/DDBJ databases">
        <title>Hybrid Assembly of Korean Phytophthora infestans isolates.</title>
        <authorList>
            <person name="Prokchorchik M."/>
            <person name="Lee Y."/>
            <person name="Seo J."/>
            <person name="Cho J.-H."/>
            <person name="Park Y.-E."/>
            <person name="Jang D.-C."/>
            <person name="Im J.-S."/>
            <person name="Choi J.-G."/>
            <person name="Park H.-J."/>
            <person name="Lee G.-B."/>
            <person name="Lee Y.-G."/>
            <person name="Hong S.-Y."/>
            <person name="Cho K."/>
            <person name="Sohn K.H."/>
        </authorList>
    </citation>
    <scope>NUCLEOTIDE SEQUENCE</scope>
    <source>
        <strain evidence="1">KR_1_A1</strain>
    </source>
</reference>
<protein>
    <submittedName>
        <fullName evidence="1">Uncharacterized protein</fullName>
    </submittedName>
</protein>
<keyword evidence="2" id="KW-1185">Reference proteome</keyword>
<proteinExistence type="predicted"/>
<evidence type="ECO:0000313" key="1">
    <source>
        <dbReference type="EMBL" id="KAF4047397.1"/>
    </source>
</evidence>
<sequence length="95" mass="10500">MALPLPMTMDAILTLKMGEPFNKSKNQLCSSTYCRLVDKLKKIEWAEDGPILLKPTISASQAKFVALAESDKELLVQLSSVWSLAAKRKTGFAQD</sequence>
<organism evidence="1 2">
    <name type="scientific">Phytophthora infestans</name>
    <name type="common">Potato late blight agent</name>
    <name type="synonym">Botrytis infestans</name>
    <dbReference type="NCBI Taxonomy" id="4787"/>
    <lineage>
        <taxon>Eukaryota</taxon>
        <taxon>Sar</taxon>
        <taxon>Stramenopiles</taxon>
        <taxon>Oomycota</taxon>
        <taxon>Peronosporomycetes</taxon>
        <taxon>Peronosporales</taxon>
        <taxon>Peronosporaceae</taxon>
        <taxon>Phytophthora</taxon>
    </lineage>
</organism>
<gene>
    <name evidence="1" type="ORF">GN244_ATG00101</name>
</gene>